<name>A0A520MG71_9GAMM</name>
<evidence type="ECO:0000313" key="3">
    <source>
        <dbReference type="Proteomes" id="UP000315889"/>
    </source>
</evidence>
<keyword evidence="1" id="KW-1133">Transmembrane helix</keyword>
<evidence type="ECO:0000313" key="2">
    <source>
        <dbReference type="EMBL" id="RZO20222.1"/>
    </source>
</evidence>
<dbReference type="AlphaFoldDB" id="A0A520MG71"/>
<comment type="caution">
    <text evidence="2">The sequence shown here is derived from an EMBL/GenBank/DDBJ whole genome shotgun (WGS) entry which is preliminary data.</text>
</comment>
<sequence>MNLIRSLFEPNHARFDGIRPINIYGMRFVYILMATLLAIDVWGHILTRDQQWNPSDAMNWSIWAAFTLFAAIGIFRTVEMIPILLIEITYKTIWLILVALPLFLDSDLSEYTTDGMITPFAMVILPIAVIPWGYVLKRYFSIGKAR</sequence>
<gene>
    <name evidence="2" type="ORF">EVB03_04705</name>
</gene>
<protein>
    <submittedName>
        <fullName evidence="2">Uncharacterized protein</fullName>
    </submittedName>
</protein>
<feature type="transmembrane region" description="Helical" evidence="1">
    <location>
        <begin position="57"/>
        <end position="75"/>
    </location>
</feature>
<feature type="transmembrane region" description="Helical" evidence="1">
    <location>
        <begin position="21"/>
        <end position="45"/>
    </location>
</feature>
<feature type="transmembrane region" description="Helical" evidence="1">
    <location>
        <begin position="82"/>
        <end position="104"/>
    </location>
</feature>
<accession>A0A520MG71</accession>
<proteinExistence type="predicted"/>
<keyword evidence="1" id="KW-0812">Transmembrane</keyword>
<dbReference type="EMBL" id="SHBP01000005">
    <property type="protein sequence ID" value="RZO20222.1"/>
    <property type="molecule type" value="Genomic_DNA"/>
</dbReference>
<keyword evidence="1" id="KW-0472">Membrane</keyword>
<reference evidence="2 3" key="1">
    <citation type="submission" date="2019-02" db="EMBL/GenBank/DDBJ databases">
        <title>Prokaryotic population dynamics and viral predation in marine succession experiment using metagenomics: the confinement effect.</title>
        <authorList>
            <person name="Haro-Moreno J.M."/>
            <person name="Rodriguez-Valera F."/>
            <person name="Lopez-Perez M."/>
        </authorList>
    </citation>
    <scope>NUCLEOTIDE SEQUENCE [LARGE SCALE GENOMIC DNA]</scope>
    <source>
        <strain evidence="2">MED-G170</strain>
    </source>
</reference>
<organism evidence="2 3">
    <name type="scientific">SAR92 clade bacterium</name>
    <dbReference type="NCBI Taxonomy" id="2315479"/>
    <lineage>
        <taxon>Bacteria</taxon>
        <taxon>Pseudomonadati</taxon>
        <taxon>Pseudomonadota</taxon>
        <taxon>Gammaproteobacteria</taxon>
        <taxon>Cellvibrionales</taxon>
        <taxon>Porticoccaceae</taxon>
        <taxon>SAR92 clade</taxon>
    </lineage>
</organism>
<dbReference type="Proteomes" id="UP000315889">
    <property type="component" value="Unassembled WGS sequence"/>
</dbReference>
<evidence type="ECO:0000256" key="1">
    <source>
        <dbReference type="SAM" id="Phobius"/>
    </source>
</evidence>
<feature type="transmembrane region" description="Helical" evidence="1">
    <location>
        <begin position="116"/>
        <end position="136"/>
    </location>
</feature>